<accession>A0A9P0A4F7</accession>
<evidence type="ECO:0000256" key="1">
    <source>
        <dbReference type="SAM" id="MobiDB-lite"/>
    </source>
</evidence>
<organism evidence="2 3">
    <name type="scientific">Bemisia tabaci</name>
    <name type="common">Sweetpotato whitefly</name>
    <name type="synonym">Aleurodes tabaci</name>
    <dbReference type="NCBI Taxonomy" id="7038"/>
    <lineage>
        <taxon>Eukaryota</taxon>
        <taxon>Metazoa</taxon>
        <taxon>Ecdysozoa</taxon>
        <taxon>Arthropoda</taxon>
        <taxon>Hexapoda</taxon>
        <taxon>Insecta</taxon>
        <taxon>Pterygota</taxon>
        <taxon>Neoptera</taxon>
        <taxon>Paraneoptera</taxon>
        <taxon>Hemiptera</taxon>
        <taxon>Sternorrhyncha</taxon>
        <taxon>Aleyrodoidea</taxon>
        <taxon>Aleyrodidae</taxon>
        <taxon>Aleyrodinae</taxon>
        <taxon>Bemisia</taxon>
    </lineage>
</organism>
<gene>
    <name evidence="2" type="ORF">BEMITA_LOCUS2664</name>
</gene>
<protein>
    <submittedName>
        <fullName evidence="2">Uncharacterized protein</fullName>
    </submittedName>
</protein>
<sequence>MFQTHGRGVHTLKLIQKKLLSPLYPKNGKSSLEILSNKSLRKTSDKNPPQWTQVSIPVDVQDPFSLEIVSSLENGVGKHSVRVDDLEVRYTPCTNFSQQVSISRQDSKKDGKQCGWLRLFSSKFGRSSISSSSMSAASVSEPSRGP</sequence>
<dbReference type="EMBL" id="OU963871">
    <property type="protein sequence ID" value="CAH0383197.1"/>
    <property type="molecule type" value="Genomic_DNA"/>
</dbReference>
<dbReference type="Proteomes" id="UP001152759">
    <property type="component" value="Chromosome 10"/>
</dbReference>
<evidence type="ECO:0000313" key="3">
    <source>
        <dbReference type="Proteomes" id="UP001152759"/>
    </source>
</evidence>
<keyword evidence="3" id="KW-1185">Reference proteome</keyword>
<proteinExistence type="predicted"/>
<reference evidence="2" key="1">
    <citation type="submission" date="2021-12" db="EMBL/GenBank/DDBJ databases">
        <authorList>
            <person name="King R."/>
        </authorList>
    </citation>
    <scope>NUCLEOTIDE SEQUENCE</scope>
</reference>
<dbReference type="AlphaFoldDB" id="A0A9P0A4F7"/>
<name>A0A9P0A4F7_BEMTA</name>
<feature type="region of interest" description="Disordered" evidence="1">
    <location>
        <begin position="125"/>
        <end position="146"/>
    </location>
</feature>
<evidence type="ECO:0000313" key="2">
    <source>
        <dbReference type="EMBL" id="CAH0383197.1"/>
    </source>
</evidence>